<dbReference type="OrthoDB" id="2752927at2759"/>
<evidence type="ECO:0000313" key="2">
    <source>
        <dbReference type="EMBL" id="PSR72539.1"/>
    </source>
</evidence>
<comment type="caution">
    <text evidence="2">The sequence shown here is derived from an EMBL/GenBank/DDBJ whole genome shotgun (WGS) entry which is preliminary data.</text>
</comment>
<reference evidence="2 3" key="1">
    <citation type="submission" date="2018-02" db="EMBL/GenBank/DDBJ databases">
        <title>Genome sequence of the basidiomycete white-rot fungus Phlebia centrifuga.</title>
        <authorList>
            <person name="Granchi Z."/>
            <person name="Peng M."/>
            <person name="de Vries R.P."/>
            <person name="Hilden K."/>
            <person name="Makela M.R."/>
            <person name="Grigoriev I."/>
            <person name="Riley R."/>
        </authorList>
    </citation>
    <scope>NUCLEOTIDE SEQUENCE [LARGE SCALE GENOMIC DNA]</scope>
    <source>
        <strain evidence="2 3">FBCC195</strain>
    </source>
</reference>
<evidence type="ECO:0000313" key="3">
    <source>
        <dbReference type="Proteomes" id="UP000186601"/>
    </source>
</evidence>
<dbReference type="STRING" id="98765.A0A2R6NJJ5"/>
<feature type="chain" id="PRO_5015363123" evidence="1">
    <location>
        <begin position="29"/>
        <end position="61"/>
    </location>
</feature>
<proteinExistence type="predicted"/>
<keyword evidence="3" id="KW-1185">Reference proteome</keyword>
<accession>A0A2R6NJJ5</accession>
<gene>
    <name evidence="2" type="ORF">PHLCEN_2v11592</name>
</gene>
<dbReference type="Proteomes" id="UP000186601">
    <property type="component" value="Unassembled WGS sequence"/>
</dbReference>
<dbReference type="EMBL" id="MLYV02001156">
    <property type="protein sequence ID" value="PSR72539.1"/>
    <property type="molecule type" value="Genomic_DNA"/>
</dbReference>
<name>A0A2R6NJJ5_9APHY</name>
<evidence type="ECO:0000256" key="1">
    <source>
        <dbReference type="SAM" id="SignalP"/>
    </source>
</evidence>
<sequence>MKHVLRFCKNQLMHAVWLLLLDDKFMEAYEHGIRVNCADGIIQQLFPRFFTYSADYPERFV</sequence>
<organism evidence="2 3">
    <name type="scientific">Hermanssonia centrifuga</name>
    <dbReference type="NCBI Taxonomy" id="98765"/>
    <lineage>
        <taxon>Eukaryota</taxon>
        <taxon>Fungi</taxon>
        <taxon>Dikarya</taxon>
        <taxon>Basidiomycota</taxon>
        <taxon>Agaricomycotina</taxon>
        <taxon>Agaricomycetes</taxon>
        <taxon>Polyporales</taxon>
        <taxon>Meruliaceae</taxon>
        <taxon>Hermanssonia</taxon>
    </lineage>
</organism>
<protein>
    <submittedName>
        <fullName evidence="2">Uncharacterized protein</fullName>
    </submittedName>
</protein>
<feature type="signal peptide" evidence="1">
    <location>
        <begin position="1"/>
        <end position="28"/>
    </location>
</feature>
<keyword evidence="1" id="KW-0732">Signal</keyword>
<dbReference type="AlphaFoldDB" id="A0A2R6NJJ5"/>